<dbReference type="GO" id="GO:0006355">
    <property type="term" value="P:regulation of DNA-templated transcription"/>
    <property type="evidence" value="ECO:0007669"/>
    <property type="project" value="InterPro"/>
</dbReference>
<dbReference type="Gene3D" id="1.10.1220.10">
    <property type="entry name" value="Met repressor-like"/>
    <property type="match status" value="1"/>
</dbReference>
<evidence type="ECO:0008006" key="3">
    <source>
        <dbReference type="Google" id="ProtNLM"/>
    </source>
</evidence>
<reference evidence="1 2" key="1">
    <citation type="journal article" date="2016" name="Nat. Commun.">
        <title>Thousands of microbial genomes shed light on interconnected biogeochemical processes in an aquifer system.</title>
        <authorList>
            <person name="Anantharaman K."/>
            <person name="Brown C.T."/>
            <person name="Hug L.A."/>
            <person name="Sharon I."/>
            <person name="Castelle C.J."/>
            <person name="Probst A.J."/>
            <person name="Thomas B.C."/>
            <person name="Singh A."/>
            <person name="Wilkins M.J."/>
            <person name="Karaoz U."/>
            <person name="Brodie E.L."/>
            <person name="Williams K.H."/>
            <person name="Hubbard S.S."/>
            <person name="Banfield J.F."/>
        </authorList>
    </citation>
    <scope>NUCLEOTIDE SEQUENCE [LARGE SCALE GENOMIC DNA]</scope>
</reference>
<comment type="caution">
    <text evidence="1">The sequence shown here is derived from an EMBL/GenBank/DDBJ whole genome shotgun (WGS) entry which is preliminary data.</text>
</comment>
<dbReference type="EMBL" id="MHVR01000023">
    <property type="protein sequence ID" value="OHA95559.1"/>
    <property type="molecule type" value="Genomic_DNA"/>
</dbReference>
<proteinExistence type="predicted"/>
<protein>
    <recommendedName>
        <fullName evidence="3">Damage-inducible protein J</fullName>
    </recommendedName>
</protein>
<sequence length="75" mass="8434">MDTTMLVKTKKELKTKAQALAKDLGLSLTDVVNASLRQFVVNQGITISKLPTETLNVYTNKKEIMLAYKESLKEF</sequence>
<name>A0A1G2TFT5_9BACT</name>
<organism evidence="1 2">
    <name type="scientific">Candidatus Zambryskibacteria bacterium RIFCSPHIGHO2_02_FULL_43_14</name>
    <dbReference type="NCBI Taxonomy" id="1802748"/>
    <lineage>
        <taxon>Bacteria</taxon>
        <taxon>Candidatus Zambryskiibacteriota</taxon>
    </lineage>
</organism>
<dbReference type="Proteomes" id="UP000178175">
    <property type="component" value="Unassembled WGS sequence"/>
</dbReference>
<gene>
    <name evidence="1" type="ORF">A3C70_00860</name>
</gene>
<evidence type="ECO:0000313" key="1">
    <source>
        <dbReference type="EMBL" id="OHA95559.1"/>
    </source>
</evidence>
<evidence type="ECO:0000313" key="2">
    <source>
        <dbReference type="Proteomes" id="UP000178175"/>
    </source>
</evidence>
<dbReference type="AlphaFoldDB" id="A0A1G2TFT5"/>
<accession>A0A1G2TFT5</accession>
<dbReference type="InterPro" id="IPR013321">
    <property type="entry name" value="Arc_rbn_hlx_hlx"/>
</dbReference>